<dbReference type="PANTHER" id="PTHR30026">
    <property type="entry name" value="OUTER MEMBRANE PROTEIN TOLC"/>
    <property type="match status" value="1"/>
</dbReference>
<feature type="coiled-coil region" evidence="8">
    <location>
        <begin position="171"/>
        <end position="198"/>
    </location>
</feature>
<evidence type="ECO:0000256" key="1">
    <source>
        <dbReference type="ARBA" id="ARBA00004442"/>
    </source>
</evidence>
<dbReference type="EMBL" id="AP011112">
    <property type="protein sequence ID" value="BAI68498.1"/>
    <property type="molecule type" value="Genomic_DNA"/>
</dbReference>
<dbReference type="Pfam" id="PF02321">
    <property type="entry name" value="OEP"/>
    <property type="match status" value="2"/>
</dbReference>
<keyword evidence="3" id="KW-0813">Transport</keyword>
<evidence type="ECO:0000256" key="9">
    <source>
        <dbReference type="SAM" id="SignalP"/>
    </source>
</evidence>
<keyword evidence="5" id="KW-0812">Transmembrane</keyword>
<evidence type="ECO:0000256" key="2">
    <source>
        <dbReference type="ARBA" id="ARBA00007613"/>
    </source>
</evidence>
<sequence>MRCFMVILLLVLSVSWSMTLEEAINVALKNNTQVKLSELDLKRVEEDIRKARAGILPQVSLSYSYTKLDKSLAFGFTPTERQSYVFEVNQSIFDKAVFDAIKLSKLAKDLQAYILEDIKRTVENQTKQLFYALLYKKEVVKLYQDNLSYWEENYKLTKVQYEAGVVPMVNLLRSKAQLQTAEAQYQQALADYKKSLEDFKAYLRWEGDIQPEGSLEFKPFQEDYPTLRKLLLERNSTLLVAKKSVEVYEKRIDVAKDAYYPTISGFVTYQGNTGRRSLSGGTEWIRGYTFGFQLNYHLFDGFQREANIAQANIDYLKQKEVYIDTLYTQDAQMKKTLEDINSLKAQIRALESSLEAAKEALRLSTERYRYGVTNQLEVLESRANYNQTLQNYYLLLYQYMSDLANIERLTK</sequence>
<keyword evidence="11" id="KW-1185">Reference proteome</keyword>
<accession>D3DF96</accession>
<keyword evidence="9" id="KW-0732">Signal</keyword>
<organism evidence="10 11">
    <name type="scientific">Hydrogenobacter thermophilus (strain DSM 6534 / IAM 12695 / TK-6)</name>
    <dbReference type="NCBI Taxonomy" id="608538"/>
    <lineage>
        <taxon>Bacteria</taxon>
        <taxon>Pseudomonadati</taxon>
        <taxon>Aquificota</taxon>
        <taxon>Aquificia</taxon>
        <taxon>Aquificales</taxon>
        <taxon>Aquificaceae</taxon>
        <taxon>Hydrogenobacter</taxon>
    </lineage>
</organism>
<dbReference type="RefSeq" id="WP_012962681.1">
    <property type="nucleotide sequence ID" value="NC_013799.1"/>
</dbReference>
<feature type="chain" id="PRO_5003042943" evidence="9">
    <location>
        <begin position="24"/>
        <end position="411"/>
    </location>
</feature>
<evidence type="ECO:0000256" key="4">
    <source>
        <dbReference type="ARBA" id="ARBA00022452"/>
    </source>
</evidence>
<evidence type="ECO:0000256" key="6">
    <source>
        <dbReference type="ARBA" id="ARBA00023136"/>
    </source>
</evidence>
<dbReference type="Proteomes" id="UP000002574">
    <property type="component" value="Chromosome"/>
</dbReference>
<dbReference type="KEGG" id="hth:HTH_0031"/>
<keyword evidence="7" id="KW-0998">Cell outer membrane</keyword>
<keyword evidence="6" id="KW-0472">Membrane</keyword>
<dbReference type="GO" id="GO:1990281">
    <property type="term" value="C:efflux pump complex"/>
    <property type="evidence" value="ECO:0007669"/>
    <property type="project" value="TreeGrafter"/>
</dbReference>
<reference evidence="10 11" key="1">
    <citation type="journal article" date="2010" name="J. Bacteriol.">
        <title>Complete genome sequence of the thermophilic, obligately chemolithoautotrophic hydrogen-oxidizing bacterium Hydrogenobacter thermophilus TK-6.</title>
        <authorList>
            <person name="Arai H."/>
            <person name="Kanbe H."/>
            <person name="Ishii M."/>
            <person name="Igarashi Y."/>
        </authorList>
    </citation>
    <scope>NUCLEOTIDE SEQUENCE [LARGE SCALE GENOMIC DNA]</scope>
    <source>
        <strain evidence="11">DSM 6534 / IAM 12695 / TK-6 [Tokyo]</strain>
    </source>
</reference>
<gene>
    <name evidence="10" type="ordered locus">HTH_0031</name>
</gene>
<name>D3DF96_HYDTT</name>
<evidence type="ECO:0000313" key="10">
    <source>
        <dbReference type="EMBL" id="BAI68498.1"/>
    </source>
</evidence>
<dbReference type="Gene3D" id="1.20.1600.10">
    <property type="entry name" value="Outer membrane efflux proteins (OEP)"/>
    <property type="match status" value="1"/>
</dbReference>
<dbReference type="GO" id="GO:0015562">
    <property type="term" value="F:efflux transmembrane transporter activity"/>
    <property type="evidence" value="ECO:0007669"/>
    <property type="project" value="InterPro"/>
</dbReference>
<keyword evidence="4" id="KW-1134">Transmembrane beta strand</keyword>
<dbReference type="InterPro" id="IPR051906">
    <property type="entry name" value="TolC-like"/>
</dbReference>
<feature type="coiled-coil region" evidence="8">
    <location>
        <begin position="333"/>
        <end position="367"/>
    </location>
</feature>
<evidence type="ECO:0000256" key="7">
    <source>
        <dbReference type="ARBA" id="ARBA00023237"/>
    </source>
</evidence>
<evidence type="ECO:0000256" key="5">
    <source>
        <dbReference type="ARBA" id="ARBA00022692"/>
    </source>
</evidence>
<dbReference type="AlphaFoldDB" id="D3DF96"/>
<comment type="subcellular location">
    <subcellularLocation>
        <location evidence="1">Cell outer membrane</location>
    </subcellularLocation>
</comment>
<dbReference type="InterPro" id="IPR003423">
    <property type="entry name" value="OMP_efflux"/>
</dbReference>
<keyword evidence="8" id="KW-0175">Coiled coil</keyword>
<dbReference type="SUPFAM" id="SSF56954">
    <property type="entry name" value="Outer membrane efflux proteins (OEP)"/>
    <property type="match status" value="1"/>
</dbReference>
<dbReference type="GO" id="GO:0009279">
    <property type="term" value="C:cell outer membrane"/>
    <property type="evidence" value="ECO:0007669"/>
    <property type="project" value="UniProtKB-SubCell"/>
</dbReference>
<evidence type="ECO:0000256" key="3">
    <source>
        <dbReference type="ARBA" id="ARBA00022448"/>
    </source>
</evidence>
<dbReference type="GO" id="GO:0015288">
    <property type="term" value="F:porin activity"/>
    <property type="evidence" value="ECO:0007669"/>
    <property type="project" value="TreeGrafter"/>
</dbReference>
<proteinExistence type="inferred from homology"/>
<evidence type="ECO:0000256" key="8">
    <source>
        <dbReference type="SAM" id="Coils"/>
    </source>
</evidence>
<protein>
    <submittedName>
        <fullName evidence="10">Outer membrane efflux protein</fullName>
    </submittedName>
</protein>
<dbReference type="PANTHER" id="PTHR30026:SF20">
    <property type="entry name" value="OUTER MEMBRANE PROTEIN TOLC"/>
    <property type="match status" value="1"/>
</dbReference>
<dbReference type="eggNOG" id="COG1538">
    <property type="taxonomic scope" value="Bacteria"/>
</dbReference>
<evidence type="ECO:0000313" key="11">
    <source>
        <dbReference type="Proteomes" id="UP000002574"/>
    </source>
</evidence>
<feature type="signal peptide" evidence="9">
    <location>
        <begin position="1"/>
        <end position="23"/>
    </location>
</feature>
<comment type="similarity">
    <text evidence="2">Belongs to the outer membrane factor (OMF) (TC 1.B.17) family.</text>
</comment>
<dbReference type="STRING" id="608538.HTH_0031"/>